<comment type="caution">
    <text evidence="1">The sequence shown here is derived from an EMBL/GenBank/DDBJ whole genome shotgun (WGS) entry which is preliminary data.</text>
</comment>
<evidence type="ECO:0000313" key="2">
    <source>
        <dbReference type="Proteomes" id="UP001176961"/>
    </source>
</evidence>
<sequence>MDLEERKECFAEAFNSRALAEYIKVVNILTSMRKDFDQMLEDILKLLGYDRNDDRHPFTWPRPCGIGASTMGIMAKTSYTFWKWFTTNGKDVLRKYNLDHGTKMMILQEKTIRQTDLNRLCVMLRMQIRSCYERVHKTVPDIRIRKEKVEIKGVGMVGWKLPSWHGTPINDLLDLRLKKEEEAGTLIIGELVLPGLSLEDQKEDNEVIQPMDQEAVSLAQATNKENYAEVVSEKEETPLQMDLNLRHLRKSRRLPYRVVQCQDQADLGASSVFSSVFHFFKF</sequence>
<dbReference type="Proteomes" id="UP001176961">
    <property type="component" value="Unassembled WGS sequence"/>
</dbReference>
<dbReference type="AlphaFoldDB" id="A0AA36GH37"/>
<name>A0AA36GH37_CYLNA</name>
<accession>A0AA36GH37</accession>
<reference evidence="1" key="1">
    <citation type="submission" date="2023-07" db="EMBL/GenBank/DDBJ databases">
        <authorList>
            <consortium name="CYATHOMIX"/>
        </authorList>
    </citation>
    <scope>NUCLEOTIDE SEQUENCE</scope>
    <source>
        <strain evidence="1">N/A</strain>
    </source>
</reference>
<proteinExistence type="predicted"/>
<organism evidence="1 2">
    <name type="scientific">Cylicocyclus nassatus</name>
    <name type="common">Nematode worm</name>
    <dbReference type="NCBI Taxonomy" id="53992"/>
    <lineage>
        <taxon>Eukaryota</taxon>
        <taxon>Metazoa</taxon>
        <taxon>Ecdysozoa</taxon>
        <taxon>Nematoda</taxon>
        <taxon>Chromadorea</taxon>
        <taxon>Rhabditida</taxon>
        <taxon>Rhabditina</taxon>
        <taxon>Rhabditomorpha</taxon>
        <taxon>Strongyloidea</taxon>
        <taxon>Strongylidae</taxon>
        <taxon>Cylicocyclus</taxon>
    </lineage>
</organism>
<evidence type="ECO:0000313" key="1">
    <source>
        <dbReference type="EMBL" id="CAJ0591008.1"/>
    </source>
</evidence>
<keyword evidence="2" id="KW-1185">Reference proteome</keyword>
<protein>
    <submittedName>
        <fullName evidence="1">Uncharacterized protein</fullName>
    </submittedName>
</protein>
<dbReference type="EMBL" id="CATQJL010000001">
    <property type="protein sequence ID" value="CAJ0591008.1"/>
    <property type="molecule type" value="Genomic_DNA"/>
</dbReference>
<gene>
    <name evidence="1" type="ORF">CYNAS_LOCUS2991</name>
</gene>